<feature type="domain" description="DUF3566" evidence="3">
    <location>
        <begin position="139"/>
        <end position="255"/>
    </location>
</feature>
<dbReference type="Pfam" id="PF12089">
    <property type="entry name" value="DUF3566"/>
    <property type="match status" value="1"/>
</dbReference>
<dbReference type="EMBL" id="CP060131">
    <property type="protein sequence ID" value="QNG55466.1"/>
    <property type="molecule type" value="Genomic_DNA"/>
</dbReference>
<name>A0A7G7MRQ5_9PSEU</name>
<feature type="transmembrane region" description="Helical" evidence="2">
    <location>
        <begin position="213"/>
        <end position="239"/>
    </location>
</feature>
<organism evidence="4 5">
    <name type="scientific">Pseudonocardia petroleophila</name>
    <dbReference type="NCBI Taxonomy" id="37331"/>
    <lineage>
        <taxon>Bacteria</taxon>
        <taxon>Bacillati</taxon>
        <taxon>Actinomycetota</taxon>
        <taxon>Actinomycetes</taxon>
        <taxon>Pseudonocardiales</taxon>
        <taxon>Pseudonocardiaceae</taxon>
        <taxon>Pseudonocardia</taxon>
    </lineage>
</organism>
<feature type="compositionally biased region" description="Basic and acidic residues" evidence="1">
    <location>
        <begin position="116"/>
        <end position="127"/>
    </location>
</feature>
<keyword evidence="2" id="KW-0472">Membrane</keyword>
<gene>
    <name evidence="4" type="ORF">H6H00_08625</name>
</gene>
<proteinExistence type="predicted"/>
<protein>
    <submittedName>
        <fullName evidence="4">DUF3566 domain-containing protein</fullName>
    </submittedName>
</protein>
<feature type="region of interest" description="Disordered" evidence="1">
    <location>
        <begin position="1"/>
        <end position="137"/>
    </location>
</feature>
<dbReference type="Proteomes" id="UP000515728">
    <property type="component" value="Chromosome"/>
</dbReference>
<feature type="compositionally biased region" description="Gly residues" evidence="1">
    <location>
        <begin position="7"/>
        <end position="26"/>
    </location>
</feature>
<dbReference type="InterPro" id="IPR021949">
    <property type="entry name" value="DUF3566_TM"/>
</dbReference>
<dbReference type="AlphaFoldDB" id="A0A7G7MRQ5"/>
<keyword evidence="2" id="KW-0812">Transmembrane</keyword>
<evidence type="ECO:0000313" key="4">
    <source>
        <dbReference type="EMBL" id="QNG55466.1"/>
    </source>
</evidence>
<keyword evidence="5" id="KW-1185">Reference proteome</keyword>
<dbReference type="KEGG" id="ppel:H6H00_08625"/>
<feature type="transmembrane region" description="Helical" evidence="2">
    <location>
        <begin position="157"/>
        <end position="180"/>
    </location>
</feature>
<reference evidence="4 5" key="1">
    <citation type="submission" date="2020-08" db="EMBL/GenBank/DDBJ databases">
        <authorList>
            <person name="Mo P."/>
        </authorList>
    </citation>
    <scope>NUCLEOTIDE SEQUENCE [LARGE SCALE GENOMIC DNA]</scope>
    <source>
        <strain evidence="4 5">CGMCC 4.1532</strain>
    </source>
</reference>
<keyword evidence="2" id="KW-1133">Transmembrane helix</keyword>
<evidence type="ECO:0000256" key="2">
    <source>
        <dbReference type="SAM" id="Phobius"/>
    </source>
</evidence>
<feature type="compositionally biased region" description="Pro residues" evidence="1">
    <location>
        <begin position="59"/>
        <end position="81"/>
    </location>
</feature>
<sequence>MRVPDGAGAGGHANGNGSAAGTGSGAENGSAGSNGSAGGGPSAAAVDGPTQQVLRPAGGPVPAPGPVPGPGPDAATPPPWHRIPGQGGPDPREASREQAPAGGLLDEGPTAFLRAPEPEPARAEDGTRSPVRAARSRAPRQAALQLRRLDPWSVLKLALVLAVVLFFVWLVAVGVLYGVLDGIGVWDRLNGTYADLVSGQAQTGAPLISAGRVFGFAAVVGAINSLLFAVAVTIAAFVYNVSADLVGGVEVTLSERD</sequence>
<evidence type="ECO:0000259" key="3">
    <source>
        <dbReference type="Pfam" id="PF12089"/>
    </source>
</evidence>
<accession>A0A7G7MRQ5</accession>
<evidence type="ECO:0000313" key="5">
    <source>
        <dbReference type="Proteomes" id="UP000515728"/>
    </source>
</evidence>
<evidence type="ECO:0000256" key="1">
    <source>
        <dbReference type="SAM" id="MobiDB-lite"/>
    </source>
</evidence>